<evidence type="ECO:0000313" key="2">
    <source>
        <dbReference type="Proteomes" id="UP000289323"/>
    </source>
</evidence>
<dbReference type="AlphaFoldDB" id="A0A446BY84"/>
<accession>A0A446BY84</accession>
<protein>
    <submittedName>
        <fullName evidence="1">Dd0bc11d-48c8-48b0-bd25-d3dd04bea45b</fullName>
    </submittedName>
</protein>
<proteinExistence type="predicted"/>
<dbReference type="Proteomes" id="UP000289323">
    <property type="component" value="Unassembled WGS sequence"/>
</dbReference>
<reference evidence="1 2" key="1">
    <citation type="submission" date="2018-04" db="EMBL/GenBank/DDBJ databases">
        <authorList>
            <person name="Huttner S."/>
            <person name="Dainat J."/>
        </authorList>
    </citation>
    <scope>NUCLEOTIDE SEQUENCE [LARGE SCALE GENOMIC DNA]</scope>
</reference>
<name>A0A446BY84_9PEZI</name>
<gene>
    <name evidence="1" type="ORF">TT172_LOCUS9865</name>
</gene>
<dbReference type="EMBL" id="OUUZ01000019">
    <property type="protein sequence ID" value="SPQ27446.1"/>
    <property type="molecule type" value="Genomic_DNA"/>
</dbReference>
<organism evidence="1 2">
    <name type="scientific">Thermothielavioides terrestris</name>
    <dbReference type="NCBI Taxonomy" id="2587410"/>
    <lineage>
        <taxon>Eukaryota</taxon>
        <taxon>Fungi</taxon>
        <taxon>Dikarya</taxon>
        <taxon>Ascomycota</taxon>
        <taxon>Pezizomycotina</taxon>
        <taxon>Sordariomycetes</taxon>
        <taxon>Sordariomycetidae</taxon>
        <taxon>Sordariales</taxon>
        <taxon>Chaetomiaceae</taxon>
        <taxon>Thermothielavioides</taxon>
    </lineage>
</organism>
<sequence length="86" mass="9339">MAVRLPALAGELPVGGNGVTGVEVGELLGFPCPGPPFESAWDFVPDERVCDAARMWDPVECNAECDVECGIARWLAFWDCGTLWRL</sequence>
<evidence type="ECO:0000313" key="1">
    <source>
        <dbReference type="EMBL" id="SPQ27446.1"/>
    </source>
</evidence>